<feature type="transmembrane region" description="Helical" evidence="2">
    <location>
        <begin position="364"/>
        <end position="384"/>
    </location>
</feature>
<keyword evidence="4" id="KW-1185">Reference proteome</keyword>
<feature type="transmembrane region" description="Helical" evidence="2">
    <location>
        <begin position="334"/>
        <end position="352"/>
    </location>
</feature>
<sequence length="767" mass="84373">MSITPAAARSVSNHPPVRPGLGVSTTGTSSSSGLLTPARGAKRRRPTEFLLPDGRKVLVALPQDAEVLKTKYKFGSHAHGRHEQDEGTQVEVVVHGSAEHRQYLHLTKAHHESRKHALREKLGEHVHVLDELMSVSSQLGDITNQIQKVAQQVDRSVTSLKTNFSKFGYDAQLRTYADDDDIPVETGLYGNGSGNDTPSPGDGKEVSRRSSFTFGGSRSGTGTGTAFGEDDDYGGRDGGDTMKLFRRPVVKQYFHRGLLWRASEETQVMSFELFFDLLYVGILAVNGDHAAEEYNGHELLRFVVTFIMSWQIWSGVTQLISWFETNDVLQRVQVLFLIACLLGQTTNMLQAFHEAHDTYTQLVAFYVAGRLFMAAYYGLTAFLVPLVKGPMMAQIIHTVAGVAFWMGSTAVEMPNRLILIFIAIVIDLFGSMVHVAMFRYGRSHDSKLAVRFANMFEFYPAINIEHKVERTNAFVTLVLGYSVVALIFQNASKMGFNAFLGKAILGLVQGFVFNWLYFEVDGSNLQTHAIRRSPNTAFIWQHAHLSFVMAYILAAAALSKMVVATDCANAPLEALTEFYQHRSDEEVHLGLRLYYCIGLGIALFSMGLISFSHEHRTPRGACRLPKWVRLLNRSAVCVVLFCLPAADPHHLNSLHLIAITTCLSVWVLLFETYAKACKTESFISFGAADDGKGGNNGKGCYTAQCTKKELDEAMKRVNEKKAGVDDGGEGGGGGGGEGGGNETEEVIEVVQGKELSKGEKTAVVDCQ</sequence>
<dbReference type="Proteomes" id="UP001283341">
    <property type="component" value="Unassembled WGS sequence"/>
</dbReference>
<feature type="transmembrane region" description="Helical" evidence="2">
    <location>
        <begin position="299"/>
        <end position="322"/>
    </location>
</feature>
<dbReference type="PANTHER" id="PTHR36840:SF1">
    <property type="entry name" value="BLL5714 PROTEIN"/>
    <property type="match status" value="1"/>
</dbReference>
<evidence type="ECO:0000256" key="1">
    <source>
        <dbReference type="SAM" id="MobiDB-lite"/>
    </source>
</evidence>
<comment type="caution">
    <text evidence="3">The sequence shown here is derived from an EMBL/GenBank/DDBJ whole genome shotgun (WGS) entry which is preliminary data.</text>
</comment>
<accession>A0AAE0M291</accession>
<name>A0AAE0M291_9PEZI</name>
<feature type="compositionally biased region" description="Low complexity" evidence="1">
    <location>
        <begin position="20"/>
        <end position="36"/>
    </location>
</feature>
<feature type="compositionally biased region" description="Gly residues" evidence="1">
    <location>
        <begin position="729"/>
        <end position="741"/>
    </location>
</feature>
<dbReference type="EMBL" id="JAUEDM010000006">
    <property type="protein sequence ID" value="KAK3315319.1"/>
    <property type="molecule type" value="Genomic_DNA"/>
</dbReference>
<evidence type="ECO:0000256" key="2">
    <source>
        <dbReference type="SAM" id="Phobius"/>
    </source>
</evidence>
<feature type="transmembrane region" description="Helical" evidence="2">
    <location>
        <begin position="592"/>
        <end position="609"/>
    </location>
</feature>
<feature type="transmembrane region" description="Helical" evidence="2">
    <location>
        <begin position="538"/>
        <end position="558"/>
    </location>
</feature>
<dbReference type="Pfam" id="PF06772">
    <property type="entry name" value="LtrA"/>
    <property type="match status" value="1"/>
</dbReference>
<feature type="transmembrane region" description="Helical" evidence="2">
    <location>
        <begin position="268"/>
        <end position="287"/>
    </location>
</feature>
<feature type="transmembrane region" description="Helical" evidence="2">
    <location>
        <begin position="417"/>
        <end position="438"/>
    </location>
</feature>
<feature type="transmembrane region" description="Helical" evidence="2">
    <location>
        <begin position="391"/>
        <end position="411"/>
    </location>
</feature>
<dbReference type="PANTHER" id="PTHR36840">
    <property type="entry name" value="BLL5714 PROTEIN"/>
    <property type="match status" value="1"/>
</dbReference>
<proteinExistence type="predicted"/>
<gene>
    <name evidence="3" type="ORF">B0H66DRAFT_341361</name>
</gene>
<reference evidence="3" key="1">
    <citation type="journal article" date="2023" name="Mol. Phylogenet. Evol.">
        <title>Genome-scale phylogeny and comparative genomics of the fungal order Sordariales.</title>
        <authorList>
            <person name="Hensen N."/>
            <person name="Bonometti L."/>
            <person name="Westerberg I."/>
            <person name="Brannstrom I.O."/>
            <person name="Guillou S."/>
            <person name="Cros-Aarteil S."/>
            <person name="Calhoun S."/>
            <person name="Haridas S."/>
            <person name="Kuo A."/>
            <person name="Mondo S."/>
            <person name="Pangilinan J."/>
            <person name="Riley R."/>
            <person name="LaButti K."/>
            <person name="Andreopoulos B."/>
            <person name="Lipzen A."/>
            <person name="Chen C."/>
            <person name="Yan M."/>
            <person name="Daum C."/>
            <person name="Ng V."/>
            <person name="Clum A."/>
            <person name="Steindorff A."/>
            <person name="Ohm R.A."/>
            <person name="Martin F."/>
            <person name="Silar P."/>
            <person name="Natvig D.O."/>
            <person name="Lalanne C."/>
            <person name="Gautier V."/>
            <person name="Ament-Velasquez S.L."/>
            <person name="Kruys A."/>
            <person name="Hutchinson M.I."/>
            <person name="Powell A.J."/>
            <person name="Barry K."/>
            <person name="Miller A.N."/>
            <person name="Grigoriev I.V."/>
            <person name="Debuchy R."/>
            <person name="Gladieux P."/>
            <person name="Hiltunen Thoren M."/>
            <person name="Johannesson H."/>
        </authorList>
    </citation>
    <scope>NUCLEOTIDE SEQUENCE</scope>
    <source>
        <strain evidence="3">CBS 118394</strain>
    </source>
</reference>
<keyword evidence="2" id="KW-1133">Transmembrane helix</keyword>
<keyword evidence="2" id="KW-0472">Membrane</keyword>
<dbReference type="AlphaFoldDB" id="A0AAE0M291"/>
<feature type="region of interest" description="Disordered" evidence="1">
    <location>
        <begin position="184"/>
        <end position="233"/>
    </location>
</feature>
<feature type="transmembrane region" description="Helical" evidence="2">
    <location>
        <begin position="473"/>
        <end position="492"/>
    </location>
</feature>
<evidence type="ECO:0000313" key="3">
    <source>
        <dbReference type="EMBL" id="KAK3315319.1"/>
    </source>
</evidence>
<reference evidence="3" key="2">
    <citation type="submission" date="2023-06" db="EMBL/GenBank/DDBJ databases">
        <authorList>
            <consortium name="Lawrence Berkeley National Laboratory"/>
            <person name="Haridas S."/>
            <person name="Hensen N."/>
            <person name="Bonometti L."/>
            <person name="Westerberg I."/>
            <person name="Brannstrom I.O."/>
            <person name="Guillou S."/>
            <person name="Cros-Aarteil S."/>
            <person name="Calhoun S."/>
            <person name="Kuo A."/>
            <person name="Mondo S."/>
            <person name="Pangilinan J."/>
            <person name="Riley R."/>
            <person name="Labutti K."/>
            <person name="Andreopoulos B."/>
            <person name="Lipzen A."/>
            <person name="Chen C."/>
            <person name="Yanf M."/>
            <person name="Daum C."/>
            <person name="Ng V."/>
            <person name="Clum A."/>
            <person name="Steindorff A."/>
            <person name="Ohm R."/>
            <person name="Martin F."/>
            <person name="Silar P."/>
            <person name="Natvig D."/>
            <person name="Lalanne C."/>
            <person name="Gautier V."/>
            <person name="Ament-Velasquez S.L."/>
            <person name="Kruys A."/>
            <person name="Hutchinson M.I."/>
            <person name="Powell A.J."/>
            <person name="Barry K."/>
            <person name="Miller A.N."/>
            <person name="Grigoriev I.V."/>
            <person name="Debuchy R."/>
            <person name="Gladieux P."/>
            <person name="Thoren M.H."/>
            <person name="Johannesson H."/>
        </authorList>
    </citation>
    <scope>NUCLEOTIDE SEQUENCE</scope>
    <source>
        <strain evidence="3">CBS 118394</strain>
    </source>
</reference>
<feature type="region of interest" description="Disordered" evidence="1">
    <location>
        <begin position="1"/>
        <end position="48"/>
    </location>
</feature>
<feature type="transmembrane region" description="Helical" evidence="2">
    <location>
        <begin position="498"/>
        <end position="517"/>
    </location>
</feature>
<keyword evidence="2" id="KW-0812">Transmembrane</keyword>
<protein>
    <submittedName>
        <fullName evidence="3">Bacterial low temperature requirement A protein-domain-containing protein</fullName>
    </submittedName>
</protein>
<feature type="transmembrane region" description="Helical" evidence="2">
    <location>
        <begin position="652"/>
        <end position="670"/>
    </location>
</feature>
<dbReference type="InterPro" id="IPR010640">
    <property type="entry name" value="Low_temperature_requirement_A"/>
</dbReference>
<organism evidence="3 4">
    <name type="scientific">Apodospora peruviana</name>
    <dbReference type="NCBI Taxonomy" id="516989"/>
    <lineage>
        <taxon>Eukaryota</taxon>
        <taxon>Fungi</taxon>
        <taxon>Dikarya</taxon>
        <taxon>Ascomycota</taxon>
        <taxon>Pezizomycotina</taxon>
        <taxon>Sordariomycetes</taxon>
        <taxon>Sordariomycetidae</taxon>
        <taxon>Sordariales</taxon>
        <taxon>Lasiosphaeriaceae</taxon>
        <taxon>Apodospora</taxon>
    </lineage>
</organism>
<feature type="region of interest" description="Disordered" evidence="1">
    <location>
        <begin position="719"/>
        <end position="745"/>
    </location>
</feature>
<evidence type="ECO:0000313" key="4">
    <source>
        <dbReference type="Proteomes" id="UP001283341"/>
    </source>
</evidence>